<feature type="non-terminal residue" evidence="1">
    <location>
        <position position="273"/>
    </location>
</feature>
<protein>
    <submittedName>
        <fullName evidence="1">Uncharacterized protein</fullName>
    </submittedName>
</protein>
<name>A0A146LWM1_LYGHE</name>
<sequence>IYVRDLLLEKYRFVSLCEISRELESRETPIDSSVCDIGLVATIRYLIKGNDESNEISHRILGRLNQFIFSDNEEQRMKLSKFCKNELEYTGQVLKVLKTFIFEAGNLEESSQSTKVWYQKYTYFTEKEKLGFPVFSESLEKLDRELISHISSKNRSSDRGVISDFILYMEKKGSESVSCLELLSYVFKVNIRLYGPIENQRFSYVLKENLNPDCQQGYHLLIDCDNKRTLLDVDVDYWKLETQRKIDGIRFSKIISATEQFLKKEDFDSYLDM</sequence>
<gene>
    <name evidence="1" type="ORF">g.83586</name>
</gene>
<evidence type="ECO:0000313" key="1">
    <source>
        <dbReference type="EMBL" id="JAQ12081.1"/>
    </source>
</evidence>
<reference evidence="1" key="1">
    <citation type="journal article" date="2016" name="Gigascience">
        <title>De novo construction of an expanded transcriptome assembly for the western tarnished plant bug, Lygus hesperus.</title>
        <authorList>
            <person name="Tassone E.E."/>
            <person name="Geib S.M."/>
            <person name="Hall B."/>
            <person name="Fabrick J.A."/>
            <person name="Brent C.S."/>
            <person name="Hull J.J."/>
        </authorList>
    </citation>
    <scope>NUCLEOTIDE SEQUENCE</scope>
</reference>
<organism evidence="1">
    <name type="scientific">Lygus hesperus</name>
    <name type="common">Western plant bug</name>
    <dbReference type="NCBI Taxonomy" id="30085"/>
    <lineage>
        <taxon>Eukaryota</taxon>
        <taxon>Metazoa</taxon>
        <taxon>Ecdysozoa</taxon>
        <taxon>Arthropoda</taxon>
        <taxon>Hexapoda</taxon>
        <taxon>Insecta</taxon>
        <taxon>Pterygota</taxon>
        <taxon>Neoptera</taxon>
        <taxon>Paraneoptera</taxon>
        <taxon>Hemiptera</taxon>
        <taxon>Heteroptera</taxon>
        <taxon>Panheteroptera</taxon>
        <taxon>Cimicomorpha</taxon>
        <taxon>Miridae</taxon>
        <taxon>Mirini</taxon>
        <taxon>Lygus</taxon>
    </lineage>
</organism>
<proteinExistence type="predicted"/>
<dbReference type="AlphaFoldDB" id="A0A146LWM1"/>
<accession>A0A146LWM1</accession>
<feature type="non-terminal residue" evidence="1">
    <location>
        <position position="1"/>
    </location>
</feature>
<dbReference type="EMBL" id="GDHC01006548">
    <property type="protein sequence ID" value="JAQ12081.1"/>
    <property type="molecule type" value="Transcribed_RNA"/>
</dbReference>